<proteinExistence type="predicted"/>
<protein>
    <submittedName>
        <fullName evidence="2">Uncharacterized protein</fullName>
    </submittedName>
</protein>
<dbReference type="Proteomes" id="UP000268093">
    <property type="component" value="Unassembled WGS sequence"/>
</dbReference>
<name>A0A433D3E7_9FUNG</name>
<evidence type="ECO:0000313" key="2">
    <source>
        <dbReference type="EMBL" id="RUP45370.1"/>
    </source>
</evidence>
<feature type="region of interest" description="Disordered" evidence="1">
    <location>
        <begin position="68"/>
        <end position="98"/>
    </location>
</feature>
<organism evidence="2 3">
    <name type="scientific">Jimgerdemannia flammicorona</name>
    <dbReference type="NCBI Taxonomy" id="994334"/>
    <lineage>
        <taxon>Eukaryota</taxon>
        <taxon>Fungi</taxon>
        <taxon>Fungi incertae sedis</taxon>
        <taxon>Mucoromycota</taxon>
        <taxon>Mucoromycotina</taxon>
        <taxon>Endogonomycetes</taxon>
        <taxon>Endogonales</taxon>
        <taxon>Endogonaceae</taxon>
        <taxon>Jimgerdemannia</taxon>
    </lineage>
</organism>
<sequence length="98" mass="11427">MIYCNPRLCSSNGDDLRMDQHSRLTIYFNNFNHFHGTKSRRSHPSIGRRFQVGLLIRLIQRTSKHINFQRSRHPKGASELLTTSTTSTPFPIKSWRNG</sequence>
<gene>
    <name evidence="2" type="ORF">BC936DRAFT_148258</name>
</gene>
<keyword evidence="3" id="KW-1185">Reference proteome</keyword>
<dbReference type="AlphaFoldDB" id="A0A433D3E7"/>
<evidence type="ECO:0000256" key="1">
    <source>
        <dbReference type="SAM" id="MobiDB-lite"/>
    </source>
</evidence>
<reference evidence="2 3" key="1">
    <citation type="journal article" date="2018" name="New Phytol.">
        <title>Phylogenomics of Endogonaceae and evolution of mycorrhizas within Mucoromycota.</title>
        <authorList>
            <person name="Chang Y."/>
            <person name="Desiro A."/>
            <person name="Na H."/>
            <person name="Sandor L."/>
            <person name="Lipzen A."/>
            <person name="Clum A."/>
            <person name="Barry K."/>
            <person name="Grigoriev I.V."/>
            <person name="Martin F.M."/>
            <person name="Stajich J.E."/>
            <person name="Smith M.E."/>
            <person name="Bonito G."/>
            <person name="Spatafora J.W."/>
        </authorList>
    </citation>
    <scope>NUCLEOTIDE SEQUENCE [LARGE SCALE GENOMIC DNA]</scope>
    <source>
        <strain evidence="2 3">GMNB39</strain>
    </source>
</reference>
<dbReference type="EMBL" id="RBNI01007395">
    <property type="protein sequence ID" value="RUP45370.1"/>
    <property type="molecule type" value="Genomic_DNA"/>
</dbReference>
<accession>A0A433D3E7</accession>
<comment type="caution">
    <text evidence="2">The sequence shown here is derived from an EMBL/GenBank/DDBJ whole genome shotgun (WGS) entry which is preliminary data.</text>
</comment>
<evidence type="ECO:0000313" key="3">
    <source>
        <dbReference type="Proteomes" id="UP000268093"/>
    </source>
</evidence>